<evidence type="ECO:0000313" key="2">
    <source>
        <dbReference type="Proteomes" id="UP000008068"/>
    </source>
</evidence>
<evidence type="ECO:0000313" key="1">
    <source>
        <dbReference type="EMBL" id="EGT46307.1"/>
    </source>
</evidence>
<keyword evidence="2" id="KW-1185">Reference proteome</keyword>
<name>G0MWU5_CAEBE</name>
<protein>
    <submittedName>
        <fullName evidence="1">Uncharacterized protein</fullName>
    </submittedName>
</protein>
<organism evidence="2">
    <name type="scientific">Caenorhabditis brenneri</name>
    <name type="common">Nematode worm</name>
    <dbReference type="NCBI Taxonomy" id="135651"/>
    <lineage>
        <taxon>Eukaryota</taxon>
        <taxon>Metazoa</taxon>
        <taxon>Ecdysozoa</taxon>
        <taxon>Nematoda</taxon>
        <taxon>Chromadorea</taxon>
        <taxon>Rhabditida</taxon>
        <taxon>Rhabditina</taxon>
        <taxon>Rhabditomorpha</taxon>
        <taxon>Rhabditoidea</taxon>
        <taxon>Rhabditidae</taxon>
        <taxon>Peloderinae</taxon>
        <taxon>Caenorhabditis</taxon>
    </lineage>
</organism>
<reference evidence="2" key="1">
    <citation type="submission" date="2011-07" db="EMBL/GenBank/DDBJ databases">
        <authorList>
            <consortium name="Caenorhabditis brenneri Sequencing and Analysis Consortium"/>
            <person name="Wilson R.K."/>
        </authorList>
    </citation>
    <scope>NUCLEOTIDE SEQUENCE [LARGE SCALE GENOMIC DNA]</scope>
    <source>
        <strain evidence="2">PB2801</strain>
    </source>
</reference>
<accession>G0MWU5</accession>
<proteinExistence type="predicted"/>
<gene>
    <name evidence="1" type="ORF">CAEBREN_08961</name>
</gene>
<dbReference type="InParanoid" id="G0MWU5"/>
<sequence length="13" mass="1565">MYVCRRRKGGPIE</sequence>
<dbReference type="Proteomes" id="UP000008068">
    <property type="component" value="Unassembled WGS sequence"/>
</dbReference>
<dbReference type="EMBL" id="GL379817">
    <property type="protein sequence ID" value="EGT46307.1"/>
    <property type="molecule type" value="Genomic_DNA"/>
</dbReference>